<dbReference type="OrthoDB" id="5191158at2"/>
<sequence>MLTGPPPDGFYREWLENAARRGVTVETIVDIADTHDITPEDFEVLDGLEVIKDPDGKSFFLLPDGISSDDARLATLMTYVLNAGTDYGSASPDNDFPETPYSADEIQRIIDRQSSNSWSYDEDIGFVNGNGGRMVTTPNGMVMGLGGNWVQDLFSLNGGTAWGEIFMLNIDDVDDPAQVLRDAVESGRATYVDDDGNVYQGQLDLDRLLHHEERHSQQWAREGYGGFIRSYLWEQATGGNETEEDAGLKDGGYH</sequence>
<gene>
    <name evidence="1" type="ORF">FE697_018985</name>
</gene>
<name>A0A5Q6RQ40_9ACTN</name>
<protein>
    <submittedName>
        <fullName evidence="1">Uncharacterized protein</fullName>
    </submittedName>
</protein>
<accession>A0A5Q6RQ40</accession>
<comment type="caution">
    <text evidence="1">The sequence shown here is derived from an EMBL/GenBank/DDBJ whole genome shotgun (WGS) entry which is preliminary data.</text>
</comment>
<evidence type="ECO:0000313" key="1">
    <source>
        <dbReference type="EMBL" id="KAA1420141.1"/>
    </source>
</evidence>
<organism evidence="1 2">
    <name type="scientific">Mumia zhuanghuii</name>
    <dbReference type="NCBI Taxonomy" id="2585211"/>
    <lineage>
        <taxon>Bacteria</taxon>
        <taxon>Bacillati</taxon>
        <taxon>Actinomycetota</taxon>
        <taxon>Actinomycetes</taxon>
        <taxon>Propionibacteriales</taxon>
        <taxon>Nocardioidaceae</taxon>
        <taxon>Mumia</taxon>
    </lineage>
</organism>
<reference evidence="1 2" key="1">
    <citation type="submission" date="2019-09" db="EMBL/GenBank/DDBJ databases">
        <title>Mumia zhuanghuii sp. nov. isolated from the intestinal contents of plateau pika (Ochotona curzoniae) in the Qinghai-Tibet plateau of China.</title>
        <authorList>
            <person name="Tian Z."/>
        </authorList>
    </citation>
    <scope>NUCLEOTIDE SEQUENCE [LARGE SCALE GENOMIC DNA]</scope>
    <source>
        <strain evidence="2">350</strain>
    </source>
</reference>
<dbReference type="EMBL" id="VDFQ02000006">
    <property type="protein sequence ID" value="KAA1420141.1"/>
    <property type="molecule type" value="Genomic_DNA"/>
</dbReference>
<evidence type="ECO:0000313" key="2">
    <source>
        <dbReference type="Proteomes" id="UP000307768"/>
    </source>
</evidence>
<proteinExistence type="predicted"/>
<dbReference type="Proteomes" id="UP000307768">
    <property type="component" value="Unassembled WGS sequence"/>
</dbReference>
<dbReference type="AlphaFoldDB" id="A0A5Q6RQ40"/>